<evidence type="ECO:0000313" key="1">
    <source>
        <dbReference type="EMBL" id="UOQ74380.1"/>
    </source>
</evidence>
<organism evidence="1 2">
    <name type="scientific">Hymenobacter cellulosilyticus</name>
    <dbReference type="NCBI Taxonomy" id="2932248"/>
    <lineage>
        <taxon>Bacteria</taxon>
        <taxon>Pseudomonadati</taxon>
        <taxon>Bacteroidota</taxon>
        <taxon>Cytophagia</taxon>
        <taxon>Cytophagales</taxon>
        <taxon>Hymenobacteraceae</taxon>
        <taxon>Hymenobacter</taxon>
    </lineage>
</organism>
<name>A0A8T9QEY7_9BACT</name>
<keyword evidence="2" id="KW-1185">Reference proteome</keyword>
<gene>
    <name evidence="1" type="ORF">MUN79_11150</name>
</gene>
<protein>
    <submittedName>
        <fullName evidence="1">Uncharacterized protein</fullName>
    </submittedName>
</protein>
<dbReference type="EMBL" id="CP095046">
    <property type="protein sequence ID" value="UOQ74380.1"/>
    <property type="molecule type" value="Genomic_DNA"/>
</dbReference>
<dbReference type="Proteomes" id="UP000831796">
    <property type="component" value="Chromosome"/>
</dbReference>
<accession>A0A8T9QEY7</accession>
<sequence length="70" mass="7639">MTGTLTQAANNPAATAGNTSAKVGQYVRNASEQYDVLYVRNLGIRNANDFVAGRRKVFVDVYSTARWAAR</sequence>
<dbReference type="AlphaFoldDB" id="A0A8T9QEY7"/>
<evidence type="ECO:0000313" key="2">
    <source>
        <dbReference type="Proteomes" id="UP000831796"/>
    </source>
</evidence>
<dbReference type="RefSeq" id="WP_244677720.1">
    <property type="nucleotide sequence ID" value="NZ_CP095046.1"/>
</dbReference>
<dbReference type="KEGG" id="hcu:MUN79_11150"/>
<reference evidence="1" key="1">
    <citation type="submission" date="2022-04" db="EMBL/GenBank/DDBJ databases">
        <title>Hymenobacter sp. isolated from the air.</title>
        <authorList>
            <person name="Won M."/>
            <person name="Lee C.-M."/>
            <person name="Woen H.-Y."/>
            <person name="Kwon S.-W."/>
        </authorList>
    </citation>
    <scope>NUCLEOTIDE SEQUENCE</scope>
    <source>
        <strain evidence="1">5116S-3</strain>
    </source>
</reference>
<proteinExistence type="predicted"/>